<proteinExistence type="predicted"/>
<dbReference type="Gene3D" id="1.10.510.10">
    <property type="entry name" value="Transferase(Phosphotransferase) domain 1"/>
    <property type="match status" value="1"/>
</dbReference>
<sequence>MPEKKVTLWYRYFDSPSDDDEKLKVDAHTDVSDLKRELQAAELPHPLKPNASLKRRDLIVWQVNSRVKIPVGDHQKWRKTLNDYGNDLKKFATRLPASHLVSTLEPRAEKETDLISLILSAVRSHEWLGNESEEDVVGSLDLCYNRRYDLLWQHQDANSGKSTSQAATSSSYRESEKQAFPIYDGRRPINSDASSTIAMPPSLYHPIFQRWRTWAFDLELTPPPEVVAASAKLMRLASVLNAPEDQYKQALRPALQDALSQAISTVIDTDLTMMDGRTSIQVTLNGSTRNVPVLVDQENLKQEATDAATQASFSMLRMWSLDDFQEFRNRTCCPTFLIGLDGCHLVVCGAVITDKCIVDRLAMMWVGRSTTHDEDRTEDVARLFYALALAIKELKNWYQTIGDRPAWSSGMLSHPRFFPFADCYPLNGEDFDAGIVRFQYKYPLQTSSTCVSFLAHAEPGTEGSKPIVIKFVQRYCPELHRLLAAQDAAPKLLYHGRIDKSTPYRNWTMVVMAYFDGKPSYEDDLYKTGDVCRKVASIVTSAHLAGFVLGDVRPPNVLVSATGVVKLIDFDWAGREGDEVRYPAHISDAPGFWVDGVEAKALIKRSHDQAMVAKYFSAV</sequence>
<evidence type="ECO:0000313" key="1">
    <source>
        <dbReference type="EMBL" id="KDQ57045.1"/>
    </source>
</evidence>
<dbReference type="SUPFAM" id="SSF56112">
    <property type="entry name" value="Protein kinase-like (PK-like)"/>
    <property type="match status" value="1"/>
</dbReference>
<reference evidence="2" key="1">
    <citation type="journal article" date="2014" name="Proc. Natl. Acad. Sci. U.S.A.">
        <title>Extensive sampling of basidiomycete genomes demonstrates inadequacy of the white-rot/brown-rot paradigm for wood decay fungi.</title>
        <authorList>
            <person name="Riley R."/>
            <person name="Salamov A.A."/>
            <person name="Brown D.W."/>
            <person name="Nagy L.G."/>
            <person name="Floudas D."/>
            <person name="Held B.W."/>
            <person name="Levasseur A."/>
            <person name="Lombard V."/>
            <person name="Morin E."/>
            <person name="Otillar R."/>
            <person name="Lindquist E.A."/>
            <person name="Sun H."/>
            <person name="LaButti K.M."/>
            <person name="Schmutz J."/>
            <person name="Jabbour D."/>
            <person name="Luo H."/>
            <person name="Baker S.E."/>
            <person name="Pisabarro A.G."/>
            <person name="Walton J.D."/>
            <person name="Blanchette R.A."/>
            <person name="Henrissat B."/>
            <person name="Martin F."/>
            <person name="Cullen D."/>
            <person name="Hibbett D.S."/>
            <person name="Grigoriev I.V."/>
        </authorList>
    </citation>
    <scope>NUCLEOTIDE SEQUENCE [LARGE SCALE GENOMIC DNA]</scope>
    <source>
        <strain evidence="2">MUCL 33604</strain>
    </source>
</reference>
<accession>A0A067PT63</accession>
<dbReference type="InParanoid" id="A0A067PT63"/>
<dbReference type="OrthoDB" id="4062651at2759"/>
<dbReference type="EMBL" id="KL197720">
    <property type="protein sequence ID" value="KDQ57045.1"/>
    <property type="molecule type" value="Genomic_DNA"/>
</dbReference>
<dbReference type="HOGENOM" id="CLU_013871_2_1_1"/>
<dbReference type="AlphaFoldDB" id="A0A067PT63"/>
<dbReference type="InterPro" id="IPR011009">
    <property type="entry name" value="Kinase-like_dom_sf"/>
</dbReference>
<organism evidence="1 2">
    <name type="scientific">Jaapia argillacea MUCL 33604</name>
    <dbReference type="NCBI Taxonomy" id="933084"/>
    <lineage>
        <taxon>Eukaryota</taxon>
        <taxon>Fungi</taxon>
        <taxon>Dikarya</taxon>
        <taxon>Basidiomycota</taxon>
        <taxon>Agaricomycotina</taxon>
        <taxon>Agaricomycetes</taxon>
        <taxon>Agaricomycetidae</taxon>
        <taxon>Jaapiales</taxon>
        <taxon>Jaapiaceae</taxon>
        <taxon>Jaapia</taxon>
    </lineage>
</organism>
<gene>
    <name evidence="1" type="ORF">JAAARDRAFT_157094</name>
</gene>
<dbReference type="Proteomes" id="UP000027265">
    <property type="component" value="Unassembled WGS sequence"/>
</dbReference>
<name>A0A067PT63_9AGAM</name>
<keyword evidence="2" id="KW-1185">Reference proteome</keyword>
<evidence type="ECO:0000313" key="2">
    <source>
        <dbReference type="Proteomes" id="UP000027265"/>
    </source>
</evidence>
<evidence type="ECO:0008006" key="3">
    <source>
        <dbReference type="Google" id="ProtNLM"/>
    </source>
</evidence>
<protein>
    <recommendedName>
        <fullName evidence="3">Protein kinase domain-containing protein</fullName>
    </recommendedName>
</protein>